<dbReference type="SUPFAM" id="SSF53300">
    <property type="entry name" value="vWA-like"/>
    <property type="match status" value="1"/>
</dbReference>
<feature type="domain" description="VWFA" evidence="1">
    <location>
        <begin position="111"/>
        <end position="311"/>
    </location>
</feature>
<evidence type="ECO:0000313" key="2">
    <source>
        <dbReference type="EMBL" id="ABS59967.1"/>
    </source>
</evidence>
<reference evidence="2 3" key="2">
    <citation type="journal article" date="2009" name="Proc. Natl. Acad. Sci. U.S.A.">
        <title>On the chimeric nature, thermophilic origin, and phylogenetic placement of the Thermotogales.</title>
        <authorList>
            <person name="Zhaxybayeva O."/>
            <person name="Swithers K.S."/>
            <person name="Lapierre P."/>
            <person name="Fournier G.P."/>
            <person name="Bickhart D.M."/>
            <person name="DeBoy R.T."/>
            <person name="Nelson K.E."/>
            <person name="Nesbo C.L."/>
            <person name="Doolittle W.F."/>
            <person name="Gogarten J.P."/>
            <person name="Noll K.M."/>
        </authorList>
    </citation>
    <scope>NUCLEOTIDE SEQUENCE [LARGE SCALE GENOMIC DNA]</scope>
    <source>
        <strain evidence="3">ATCC 35602 / DSM 5306 / Rt17-B1</strain>
    </source>
</reference>
<dbReference type="InterPro" id="IPR036465">
    <property type="entry name" value="vWFA_dom_sf"/>
</dbReference>
<reference evidence="2 3" key="1">
    <citation type="submission" date="2007-07" db="EMBL/GenBank/DDBJ databases">
        <title>Complete sequence of Fervidobacterium nodosum Rt17-B1.</title>
        <authorList>
            <consortium name="US DOE Joint Genome Institute"/>
            <person name="Copeland A."/>
            <person name="Lucas S."/>
            <person name="Lapidus A."/>
            <person name="Barry K."/>
            <person name="Glavina del Rio T."/>
            <person name="Dalin E."/>
            <person name="Tice H."/>
            <person name="Pitluck S."/>
            <person name="Saunders E."/>
            <person name="Brettin T."/>
            <person name="Bruce D."/>
            <person name="Detter J.C."/>
            <person name="Han C."/>
            <person name="Schmutz J."/>
            <person name="Larimer F."/>
            <person name="Land M."/>
            <person name="Hauser L."/>
            <person name="Kyrpides N."/>
            <person name="Mikhailova N."/>
            <person name="Nelson K."/>
            <person name="Gogarten J.P."/>
            <person name="Noll K."/>
            <person name="Richardson P."/>
        </authorList>
    </citation>
    <scope>NUCLEOTIDE SEQUENCE [LARGE SCALE GENOMIC DNA]</scope>
    <source>
        <strain evidence="3">ATCC 35602 / DSM 5306 / Rt17-B1</strain>
    </source>
</reference>
<dbReference type="HOGENOM" id="CLU_794393_0_0_0"/>
<dbReference type="PROSITE" id="PS50234">
    <property type="entry name" value="VWFA"/>
    <property type="match status" value="1"/>
</dbReference>
<proteinExistence type="predicted"/>
<dbReference type="STRING" id="381764.Fnod_0100"/>
<accession>A7HJ84</accession>
<dbReference type="EMBL" id="CP000771">
    <property type="protein sequence ID" value="ABS59967.1"/>
    <property type="molecule type" value="Genomic_DNA"/>
</dbReference>
<sequence>MKKILNGILLAVLLIIFLYSCSNISTAPSIIPPDPIGTTKPSIATYSEGEIYGSIDLNPSLLPIAVPEYVKFRISLPDISEISAANLRVFEDNKEQGFMLYKESSIAKKIDIAVILDVTGSMENAIDGLKNSIIDFANTLSESGMDVQIAIIPFGDYVNPPSDTIPELDPPYLNLTTPANAKEYVEYKLYASGGGDGPENPYDAIYVAAKELTWRSDAQKFMILITDAPAHYPDDYSDYAHYSKNDLKPLLKGYFTLHSVLVPSWRYFPDTSDFSSPDDVRELSTTTGGLIQYTDYSGNVDLSALGIIEYIESSWIVAFESNSSVEKHTIEVFFEKGEIKRYLKLENVEY</sequence>
<dbReference type="OrthoDB" id="46632at2"/>
<keyword evidence="3" id="KW-1185">Reference proteome</keyword>
<evidence type="ECO:0000313" key="3">
    <source>
        <dbReference type="Proteomes" id="UP000002415"/>
    </source>
</evidence>
<dbReference type="KEGG" id="fno:Fnod_0100"/>
<dbReference type="eggNOG" id="COG2304">
    <property type="taxonomic scope" value="Bacteria"/>
</dbReference>
<name>A7HJ84_FERNB</name>
<dbReference type="Proteomes" id="UP000002415">
    <property type="component" value="Chromosome"/>
</dbReference>
<dbReference type="RefSeq" id="WP_011993290.1">
    <property type="nucleotide sequence ID" value="NC_009718.1"/>
</dbReference>
<dbReference type="CDD" id="cd00198">
    <property type="entry name" value="vWFA"/>
    <property type="match status" value="1"/>
</dbReference>
<dbReference type="InterPro" id="IPR002035">
    <property type="entry name" value="VWF_A"/>
</dbReference>
<protein>
    <submittedName>
        <fullName evidence="2">von Willebrand factor type A</fullName>
    </submittedName>
</protein>
<dbReference type="PROSITE" id="PS51257">
    <property type="entry name" value="PROKAR_LIPOPROTEIN"/>
    <property type="match status" value="1"/>
</dbReference>
<gene>
    <name evidence="2" type="ordered locus">Fnod_0100</name>
</gene>
<dbReference type="SMART" id="SM00327">
    <property type="entry name" value="VWA"/>
    <property type="match status" value="1"/>
</dbReference>
<organism evidence="2 3">
    <name type="scientific">Fervidobacterium nodosum (strain ATCC 35602 / DSM 5306 / Rt17-B1)</name>
    <dbReference type="NCBI Taxonomy" id="381764"/>
    <lineage>
        <taxon>Bacteria</taxon>
        <taxon>Thermotogati</taxon>
        <taxon>Thermotogota</taxon>
        <taxon>Thermotogae</taxon>
        <taxon>Thermotogales</taxon>
        <taxon>Fervidobacteriaceae</taxon>
        <taxon>Fervidobacterium</taxon>
    </lineage>
</organism>
<evidence type="ECO:0000259" key="1">
    <source>
        <dbReference type="PROSITE" id="PS50234"/>
    </source>
</evidence>
<dbReference type="AlphaFoldDB" id="A7HJ84"/>
<dbReference type="PANTHER" id="PTHR47763">
    <property type="entry name" value="ALPHA-PROTEIN KINASE VWKA"/>
    <property type="match status" value="1"/>
</dbReference>
<dbReference type="Gene3D" id="3.40.50.410">
    <property type="entry name" value="von Willebrand factor, type A domain"/>
    <property type="match status" value="1"/>
</dbReference>
<dbReference type="InterPro" id="IPR052969">
    <property type="entry name" value="Thr-specific_kinase-like"/>
</dbReference>